<dbReference type="GO" id="GO:0005634">
    <property type="term" value="C:nucleus"/>
    <property type="evidence" value="ECO:0007669"/>
    <property type="project" value="UniProtKB-SubCell"/>
</dbReference>
<dbReference type="EMBL" id="JAKOGI010000478">
    <property type="protein sequence ID" value="KAJ8434450.1"/>
    <property type="molecule type" value="Genomic_DNA"/>
</dbReference>
<accession>A0A9Q1K0D4</accession>
<feature type="region of interest" description="Disordered" evidence="9">
    <location>
        <begin position="71"/>
        <end position="104"/>
    </location>
</feature>
<dbReference type="SUPFAM" id="SSF54171">
    <property type="entry name" value="DNA-binding domain"/>
    <property type="match status" value="1"/>
</dbReference>
<sequence length="410" mass="44750">MSSVSFQRLWSGSGENMMGTFDYNQASSNPASSSSLQFDYSRKRKSRRRRDGTLSVAETLAKWKEINSKLEASSEGGKPVRKAPAKGSKKGCMKGKGGPENTRCNYRGVRQRTWGKWVAEIREPNRGSRLWLGTFPTALEAALAYDEAARAMYGSTARLNLPNYLPSSNEDSKDSSAATATTNTTTTTSYTHSATSSDTRSEVCVGEEPEINMGLSAVKLEDGEGESKPNGNWASVIPESGTPVKKEPREELDDGEGVIDINDYLQNFSKDEMFDVDELLGVIDAGAVPGGDYQGQDYGAFRSEVENDHIQLETNHAHQDGPEDWAYPMRKLDGTLGRPDDLSYQLQNGVSSSLNHTEQVPQGTESGLGLNNIGEEGFDYGFDFLKPGRQEDSGLAGDYHGFLDLSELGL</sequence>
<dbReference type="GO" id="GO:0000976">
    <property type="term" value="F:transcription cis-regulatory region binding"/>
    <property type="evidence" value="ECO:0007669"/>
    <property type="project" value="TreeGrafter"/>
</dbReference>
<comment type="subcellular location">
    <subcellularLocation>
        <location evidence="1">Nucleus</location>
    </subcellularLocation>
</comment>
<dbReference type="GO" id="GO:0045893">
    <property type="term" value="P:positive regulation of DNA-templated transcription"/>
    <property type="evidence" value="ECO:0007669"/>
    <property type="project" value="TreeGrafter"/>
</dbReference>
<evidence type="ECO:0000256" key="2">
    <source>
        <dbReference type="ARBA" id="ARBA00023015"/>
    </source>
</evidence>
<evidence type="ECO:0000313" key="11">
    <source>
        <dbReference type="EMBL" id="KAJ8434450.1"/>
    </source>
</evidence>
<keyword evidence="4" id="KW-0238">DNA-binding</keyword>
<feature type="compositionally biased region" description="Low complexity" evidence="9">
    <location>
        <begin position="175"/>
        <end position="198"/>
    </location>
</feature>
<evidence type="ECO:0000256" key="8">
    <source>
        <dbReference type="ARBA" id="ARBA00024343"/>
    </source>
</evidence>
<feature type="region of interest" description="Disordered" evidence="9">
    <location>
        <begin position="164"/>
        <end position="203"/>
    </location>
</feature>
<keyword evidence="3" id="KW-0346">Stress response</keyword>
<dbReference type="CDD" id="cd00018">
    <property type="entry name" value="AP2"/>
    <property type="match status" value="1"/>
</dbReference>
<evidence type="ECO:0000256" key="1">
    <source>
        <dbReference type="ARBA" id="ARBA00004123"/>
    </source>
</evidence>
<keyword evidence="7" id="KW-0539">Nucleus</keyword>
<keyword evidence="6" id="KW-0804">Transcription</keyword>
<dbReference type="PANTHER" id="PTHR31241">
    <property type="entry name" value="DEHYDRATION-RESPONSIVE ELEMENT-BINDING PROTEIN 2C"/>
    <property type="match status" value="1"/>
</dbReference>
<feature type="domain" description="AP2/ERF" evidence="10">
    <location>
        <begin position="105"/>
        <end position="162"/>
    </location>
</feature>
<evidence type="ECO:0000256" key="9">
    <source>
        <dbReference type="SAM" id="MobiDB-lite"/>
    </source>
</evidence>
<dbReference type="OrthoDB" id="550883at2759"/>
<evidence type="ECO:0000256" key="6">
    <source>
        <dbReference type="ARBA" id="ARBA00023163"/>
    </source>
</evidence>
<reference evidence="11" key="1">
    <citation type="submission" date="2022-04" db="EMBL/GenBank/DDBJ databases">
        <title>Carnegiea gigantea Genome sequencing and assembly v2.</title>
        <authorList>
            <person name="Copetti D."/>
            <person name="Sanderson M.J."/>
            <person name="Burquez A."/>
            <person name="Wojciechowski M.F."/>
        </authorList>
    </citation>
    <scope>NUCLEOTIDE SEQUENCE</scope>
    <source>
        <strain evidence="11">SGP5-SGP5p</strain>
        <tissue evidence="11">Aerial part</tissue>
    </source>
</reference>
<dbReference type="GO" id="GO:0006950">
    <property type="term" value="P:response to stress"/>
    <property type="evidence" value="ECO:0007669"/>
    <property type="project" value="TreeGrafter"/>
</dbReference>
<dbReference type="SMART" id="SM00380">
    <property type="entry name" value="AP2"/>
    <property type="match status" value="1"/>
</dbReference>
<evidence type="ECO:0000256" key="4">
    <source>
        <dbReference type="ARBA" id="ARBA00023125"/>
    </source>
</evidence>
<evidence type="ECO:0000256" key="5">
    <source>
        <dbReference type="ARBA" id="ARBA00023159"/>
    </source>
</evidence>
<dbReference type="InterPro" id="IPR001471">
    <property type="entry name" value="AP2/ERF_dom"/>
</dbReference>
<dbReference type="PROSITE" id="PS51032">
    <property type="entry name" value="AP2_ERF"/>
    <property type="match status" value="1"/>
</dbReference>
<dbReference type="PANTHER" id="PTHR31241:SF62">
    <property type="entry name" value="DEHYDRATION-RESPONSIVE ELEMENT-BINDING PROTEIN 2D"/>
    <property type="match status" value="1"/>
</dbReference>
<dbReference type="AlphaFoldDB" id="A0A9Q1K0D4"/>
<dbReference type="PRINTS" id="PR00367">
    <property type="entry name" value="ETHRSPELEMNT"/>
</dbReference>
<comment type="similarity">
    <text evidence="8">Belongs to the AP2/ERF transcription factor family. ERF subfamily.</text>
</comment>
<comment type="caution">
    <text evidence="11">The sequence shown here is derived from an EMBL/GenBank/DDBJ whole genome shotgun (WGS) entry which is preliminary data.</text>
</comment>
<feature type="compositionally biased region" description="Low complexity" evidence="9">
    <location>
        <begin position="26"/>
        <end position="35"/>
    </location>
</feature>
<feature type="region of interest" description="Disordered" evidence="9">
    <location>
        <begin position="17"/>
        <end position="54"/>
    </location>
</feature>
<feature type="region of interest" description="Disordered" evidence="9">
    <location>
        <begin position="222"/>
        <end position="252"/>
    </location>
</feature>
<evidence type="ECO:0000256" key="7">
    <source>
        <dbReference type="ARBA" id="ARBA00023242"/>
    </source>
</evidence>
<evidence type="ECO:0000259" key="10">
    <source>
        <dbReference type="PROSITE" id="PS51032"/>
    </source>
</evidence>
<dbReference type="InterPro" id="IPR016177">
    <property type="entry name" value="DNA-bd_dom_sf"/>
</dbReference>
<dbReference type="Proteomes" id="UP001153076">
    <property type="component" value="Unassembled WGS sequence"/>
</dbReference>
<name>A0A9Q1K0D4_9CARY</name>
<feature type="compositionally biased region" description="Basic residues" evidence="9">
    <location>
        <begin position="79"/>
        <end position="93"/>
    </location>
</feature>
<evidence type="ECO:0000256" key="3">
    <source>
        <dbReference type="ARBA" id="ARBA00023016"/>
    </source>
</evidence>
<dbReference type="InterPro" id="IPR036955">
    <property type="entry name" value="AP2/ERF_dom_sf"/>
</dbReference>
<keyword evidence="5" id="KW-0010">Activator</keyword>
<evidence type="ECO:0000313" key="12">
    <source>
        <dbReference type="Proteomes" id="UP001153076"/>
    </source>
</evidence>
<dbReference type="Pfam" id="PF00847">
    <property type="entry name" value="AP2"/>
    <property type="match status" value="1"/>
</dbReference>
<keyword evidence="12" id="KW-1185">Reference proteome</keyword>
<organism evidence="11 12">
    <name type="scientific">Carnegiea gigantea</name>
    <dbReference type="NCBI Taxonomy" id="171969"/>
    <lineage>
        <taxon>Eukaryota</taxon>
        <taxon>Viridiplantae</taxon>
        <taxon>Streptophyta</taxon>
        <taxon>Embryophyta</taxon>
        <taxon>Tracheophyta</taxon>
        <taxon>Spermatophyta</taxon>
        <taxon>Magnoliopsida</taxon>
        <taxon>eudicotyledons</taxon>
        <taxon>Gunneridae</taxon>
        <taxon>Pentapetalae</taxon>
        <taxon>Caryophyllales</taxon>
        <taxon>Cactineae</taxon>
        <taxon>Cactaceae</taxon>
        <taxon>Cactoideae</taxon>
        <taxon>Echinocereeae</taxon>
        <taxon>Carnegiea</taxon>
    </lineage>
</organism>
<dbReference type="FunFam" id="3.30.730.10:FF:000001">
    <property type="entry name" value="Ethylene-responsive transcription factor 2"/>
    <property type="match status" value="1"/>
</dbReference>
<keyword evidence="2" id="KW-0805">Transcription regulation</keyword>
<dbReference type="Gene3D" id="3.30.730.10">
    <property type="entry name" value="AP2/ERF domain"/>
    <property type="match status" value="1"/>
</dbReference>
<protein>
    <recommendedName>
        <fullName evidence="10">AP2/ERF domain-containing protein</fullName>
    </recommendedName>
</protein>
<gene>
    <name evidence="11" type="ORF">Cgig2_025420</name>
</gene>
<dbReference type="GO" id="GO:0003700">
    <property type="term" value="F:DNA-binding transcription factor activity"/>
    <property type="evidence" value="ECO:0007669"/>
    <property type="project" value="InterPro"/>
</dbReference>
<proteinExistence type="inferred from homology"/>